<keyword evidence="2" id="KW-1185">Reference proteome</keyword>
<proteinExistence type="predicted"/>
<dbReference type="InterPro" id="IPR016084">
    <property type="entry name" value="Haem_Oase-like_multi-hlx"/>
</dbReference>
<dbReference type="EMBL" id="JACHNH010000001">
    <property type="protein sequence ID" value="MBB4761665.1"/>
    <property type="molecule type" value="Genomic_DNA"/>
</dbReference>
<comment type="caution">
    <text evidence="1">The sequence shown here is derived from an EMBL/GenBank/DDBJ whole genome shotgun (WGS) entry which is preliminary data.</text>
</comment>
<name>A0A7W7HVU1_9ACTN</name>
<organism evidence="1 2">
    <name type="scientific">Actinoplanes digitatis</name>
    <dbReference type="NCBI Taxonomy" id="1868"/>
    <lineage>
        <taxon>Bacteria</taxon>
        <taxon>Bacillati</taxon>
        <taxon>Actinomycetota</taxon>
        <taxon>Actinomycetes</taxon>
        <taxon>Micromonosporales</taxon>
        <taxon>Micromonosporaceae</taxon>
        <taxon>Actinoplanes</taxon>
    </lineage>
</organism>
<evidence type="ECO:0000313" key="2">
    <source>
        <dbReference type="Proteomes" id="UP000578112"/>
    </source>
</evidence>
<accession>A0A7W7HVU1</accession>
<dbReference type="SUPFAM" id="SSF48613">
    <property type="entry name" value="Heme oxygenase-like"/>
    <property type="match status" value="1"/>
</dbReference>
<dbReference type="AlphaFoldDB" id="A0A7W7HVU1"/>
<protein>
    <recommendedName>
        <fullName evidence="3">Iron-containing redox enzyme family protein</fullName>
    </recommendedName>
</protein>
<sequence>MPIADLLSLAAPAVHAATGELWHAPGLAERYPRYLIAMHGVIRASVPLMELAARRCAERGDRDPVAGPLGRYLVAHAAEEAEHDEWLLEDLALLGYDPAGVRDALPPAEVARLVGPQYYWIEHYHPVALLGYIAVLEGNAPAAWLADLIVAGAGVPEGSVRTVDAHASLDTAHADEVFTLIDTLPLTAAQRTAVTVSSLSTCDALLRVFDAITARNGDRR</sequence>
<dbReference type="RefSeq" id="WP_203709051.1">
    <property type="nucleotide sequence ID" value="NZ_BOMK01000001.1"/>
</dbReference>
<dbReference type="Gene3D" id="1.20.910.10">
    <property type="entry name" value="Heme oxygenase-like"/>
    <property type="match status" value="1"/>
</dbReference>
<gene>
    <name evidence="1" type="ORF">BJ971_002221</name>
</gene>
<evidence type="ECO:0008006" key="3">
    <source>
        <dbReference type="Google" id="ProtNLM"/>
    </source>
</evidence>
<dbReference type="Pfam" id="PF14518">
    <property type="entry name" value="Haem_oxygenas_2"/>
    <property type="match status" value="1"/>
</dbReference>
<evidence type="ECO:0000313" key="1">
    <source>
        <dbReference type="EMBL" id="MBB4761665.1"/>
    </source>
</evidence>
<dbReference type="Proteomes" id="UP000578112">
    <property type="component" value="Unassembled WGS sequence"/>
</dbReference>
<reference evidence="1 2" key="1">
    <citation type="submission" date="2020-08" db="EMBL/GenBank/DDBJ databases">
        <title>Sequencing the genomes of 1000 actinobacteria strains.</title>
        <authorList>
            <person name="Klenk H.-P."/>
        </authorList>
    </citation>
    <scope>NUCLEOTIDE SEQUENCE [LARGE SCALE GENOMIC DNA]</scope>
    <source>
        <strain evidence="1 2">DSM 43149</strain>
    </source>
</reference>